<feature type="region of interest" description="Disordered" evidence="1">
    <location>
        <begin position="12"/>
        <end position="31"/>
    </location>
</feature>
<gene>
    <name evidence="2" type="ORF">GSOID_T00006544001</name>
</gene>
<accession>E4XBP0</accession>
<dbReference type="AlphaFoldDB" id="E4XBP0"/>
<feature type="region of interest" description="Disordered" evidence="1">
    <location>
        <begin position="889"/>
        <end position="916"/>
    </location>
</feature>
<dbReference type="InterPro" id="IPR037259">
    <property type="entry name" value="BRK_sf"/>
</dbReference>
<reference evidence="2" key="1">
    <citation type="journal article" date="2010" name="Science">
        <title>Plasticity of animal genome architecture unmasked by rapid evolution of a pelagic tunicate.</title>
        <authorList>
            <person name="Denoeud F."/>
            <person name="Henriet S."/>
            <person name="Mungpakdee S."/>
            <person name="Aury J.M."/>
            <person name="Da Silva C."/>
            <person name="Brinkmann H."/>
            <person name="Mikhaleva J."/>
            <person name="Olsen L.C."/>
            <person name="Jubin C."/>
            <person name="Canestro C."/>
            <person name="Bouquet J.M."/>
            <person name="Danks G."/>
            <person name="Poulain J."/>
            <person name="Campsteijn C."/>
            <person name="Adamski M."/>
            <person name="Cross I."/>
            <person name="Yadetie F."/>
            <person name="Muffato M."/>
            <person name="Louis A."/>
            <person name="Butcher S."/>
            <person name="Tsagkogeorga G."/>
            <person name="Konrad A."/>
            <person name="Singh S."/>
            <person name="Jensen M.F."/>
            <person name="Cong E.H."/>
            <person name="Eikeseth-Otteraa H."/>
            <person name="Noel B."/>
            <person name="Anthouard V."/>
            <person name="Porcel B.M."/>
            <person name="Kachouri-Lafond R."/>
            <person name="Nishino A."/>
            <person name="Ugolini M."/>
            <person name="Chourrout P."/>
            <person name="Nishida H."/>
            <person name="Aasland R."/>
            <person name="Huzurbazar S."/>
            <person name="Westhof E."/>
            <person name="Delsuc F."/>
            <person name="Lehrach H."/>
            <person name="Reinhardt R."/>
            <person name="Weissenbach J."/>
            <person name="Roy S.W."/>
            <person name="Artiguenave F."/>
            <person name="Postlethwait J.H."/>
            <person name="Manak J.R."/>
            <person name="Thompson E.M."/>
            <person name="Jaillon O."/>
            <person name="Du Pasquier L."/>
            <person name="Boudinot P."/>
            <person name="Liberles D.A."/>
            <person name="Volff J.N."/>
            <person name="Philippe H."/>
            <person name="Lenhard B."/>
            <person name="Roest Crollius H."/>
            <person name="Wincker P."/>
            <person name="Chourrout D."/>
        </authorList>
    </citation>
    <scope>NUCLEOTIDE SEQUENCE [LARGE SCALE GENOMIC DNA]</scope>
</reference>
<sequence>MLGLPVDALMSQLTQQPQIPPEAAKAPKVEKKPKMEQQNMNAAVGAAAKMTAEQQSKIMALEKQLQDPAIAMLLRQGMIDPAALGLDAETAKLLGLAPLVSNPKAAALDTKNLLSQPGMTPEVLQLMQMQGLPIPGMAGLGVPTPKKSAKKRPAPTTELGSAKDPDSRPASRASMASGSQRASTPNTEGKKRKSDDKVDVTTLGQNQIIPLIMGGVKMPEGIPNKDLKGLLDSNPSIKVDYEALDALLEKQKPKPKKQAPTPQPPAATAAPAMPGADLAELGLTPEVMAQLMQQGVDPSKLNLGALGKGMAKPKANDPAHQRVQLINLSTYVKLDRKKCPELYNLESFLKKNPDYFVATESKEFVIKHPKYFPRTMYQRIQPEIDPLAHLSALQDPKMLQTLMMQAQMDPKAMAVLQGLSAPQPAHGMHGMDQKMLASLGMDKNTLAMAQLGGLDPNMLKALGYGGAGLQGMDANTMQALMGGIDPKQLGAAGMDPATLMALGLGGLCGGASDLANLQKQQQDQQLKAMQQLMGAGGLDQKQLAAMGLGSFAGYPLGLSPQAPRSSTSTPKPSTPKPDERSTPKPTDTASNAGESEKGEAKEKRPSSSSPVNGVDDDKKSVKSEKSKKDGSDGSKPSSPKPESTKSDLTPRPPSTPKSSQMDKAMQNTLKSLASVDPKALAAKGIDPSMLKQLGIIGDQRPATSFAQGFPKTPGLEGMDMETLKAIANGDPQAMNRLLQQGQLGQLGFGAAAGLGSANPLGGLDPRILGLDERTLMALSGGAAGMNPLAGLDPKLAAAMGLDPNLMKALGMDANSLKAIQQQELMKQQQQQMQMAMLGMGAGGMDPKILQMLGGLDPATAQALMLQQQMGAAGSMDQAIMQQLLSGTMGQGKGKATPKKTSLPISLPSSFPTSLPSSIPSSMSMELLKQQDLQLRALVSGQLQPNQLTPELSLLAAQLGLQVPSTSKRN</sequence>
<dbReference type="Gene3D" id="3.40.5.120">
    <property type="match status" value="1"/>
</dbReference>
<evidence type="ECO:0000256" key="1">
    <source>
        <dbReference type="SAM" id="MobiDB-lite"/>
    </source>
</evidence>
<dbReference type="Proteomes" id="UP000001307">
    <property type="component" value="Unassembled WGS sequence"/>
</dbReference>
<proteinExistence type="predicted"/>
<feature type="compositionally biased region" description="Basic and acidic residues" evidence="1">
    <location>
        <begin position="594"/>
        <end position="605"/>
    </location>
</feature>
<evidence type="ECO:0000313" key="3">
    <source>
        <dbReference type="Proteomes" id="UP000001307"/>
    </source>
</evidence>
<feature type="compositionally biased region" description="Polar residues" evidence="1">
    <location>
        <begin position="174"/>
        <end position="187"/>
    </location>
</feature>
<protein>
    <submittedName>
        <fullName evidence="2">Uncharacterized protein</fullName>
    </submittedName>
</protein>
<organism evidence="2">
    <name type="scientific">Oikopleura dioica</name>
    <name type="common">Tunicate</name>
    <dbReference type="NCBI Taxonomy" id="34765"/>
    <lineage>
        <taxon>Eukaryota</taxon>
        <taxon>Metazoa</taxon>
        <taxon>Chordata</taxon>
        <taxon>Tunicata</taxon>
        <taxon>Appendicularia</taxon>
        <taxon>Copelata</taxon>
        <taxon>Oikopleuridae</taxon>
        <taxon>Oikopleura</taxon>
    </lineage>
</organism>
<evidence type="ECO:0000313" key="2">
    <source>
        <dbReference type="EMBL" id="CBY09015.1"/>
    </source>
</evidence>
<dbReference type="SUPFAM" id="SSF160481">
    <property type="entry name" value="BRK domain-like"/>
    <property type="match status" value="1"/>
</dbReference>
<name>E4XBP0_OIKDI</name>
<feature type="region of interest" description="Disordered" evidence="1">
    <location>
        <begin position="137"/>
        <end position="201"/>
    </location>
</feature>
<feature type="compositionally biased region" description="Basic and acidic residues" evidence="1">
    <location>
        <begin position="615"/>
        <end position="632"/>
    </location>
</feature>
<keyword evidence="3" id="KW-1185">Reference proteome</keyword>
<dbReference type="InParanoid" id="E4XBP0"/>
<feature type="compositionally biased region" description="Low complexity" evidence="1">
    <location>
        <begin position="900"/>
        <end position="916"/>
    </location>
</feature>
<feature type="region of interest" description="Disordered" evidence="1">
    <location>
        <begin position="556"/>
        <end position="664"/>
    </location>
</feature>
<dbReference type="EMBL" id="FN653034">
    <property type="protein sequence ID" value="CBY09015.1"/>
    <property type="molecule type" value="Genomic_DNA"/>
</dbReference>
<feature type="region of interest" description="Disordered" evidence="1">
    <location>
        <begin position="251"/>
        <end position="272"/>
    </location>
</feature>